<dbReference type="InterPro" id="IPR019405">
    <property type="entry name" value="Lactonase_7-beta_prop"/>
</dbReference>
<dbReference type="GO" id="GO:0009055">
    <property type="term" value="F:electron transfer activity"/>
    <property type="evidence" value="ECO:0007669"/>
    <property type="project" value="InterPro"/>
</dbReference>
<sequence>MKPATVPHSIARSLFSAGALLASATFAAPAAAATPFTVFESGQVRPLALSPSGKLLFAVNTPDNRLEVFRVTDHGLTRRASIPVGLEPVAVAARSDDEVWVVNHLSDSISVVALGAEGYVGRVVRTLLVGDEPRDIVFAGPGKGRAFITTAHRGQNIPFDPQLTTPGIGRADVWVFDAQNLGSSLGGAPLTIVTLFTDTPRALSVTPDGARVYAAGFHSGNRTATVNETMVPDGGEANGGLPGPRTNFEGEPQPETGLIVKHDGEHWVDELGRSWDHAVNFSLPDKDVFTIDAMANPPTEIAGPGGTFTGVGTILFNMAVNPVSGRVYVTNTDAHNEVRFEGPGIFTGSSVQGHLHESRITVLDPASGLVAPRHLNKHVDYSSCCGALPNSENERSLATPMGMAISSNGATLYVAAMGSDKIGVFDTAALEADTFVPSAANQIHVSGGGPTGVLLDEARGRLYATTRFDDSISVINTATQTEIAHVSMHNPEPASVVQGRRFLYDAALSSSHGDSSCSSCHVFGDLDSLAWDLGNPDASSFPNPGPFIGDPIIAETFFPMKGPMTTQSLRGMANHGPMHWRGDRTGGNDEPSAQPDSGTFNEHAAFKKFRGAFVDLLGRHEPISEEQMDAFTDFILQVTYPPNPIRALDNSLNAMEQAGKDIFFGPVTDGLHNCNGCHHTDEQAGFFGSDGRGVFDFSPQLLKVPHLRNVYQKVGMFGVPRAPNFSPQPLDYNEYQFTGDQVRGVGILHDGAFDTPFHFFGAVGFDQNPTNPLGFPTGTAGDLMRRQAEAFVLAFPTNLAPIVGQQVTLPPANRAAFAPRVDLLVSRANVGECDLIAKSHWLGRERGFYYIGGGQFLSDIAAIPPLPRATIEALAALLGRELTYTCAPPGSGMRIGVDRDGDTYRDGDEILAGSDPADPNSVP</sequence>
<accession>A0A3S7V0N8</accession>
<dbReference type="AlphaFoldDB" id="A0A3S7V0N8"/>
<dbReference type="InterPro" id="IPR051200">
    <property type="entry name" value="Host-pathogen_enzymatic-act"/>
</dbReference>
<keyword evidence="2" id="KW-0732">Signal</keyword>
<name>A0A3S7V0N8_9BACT</name>
<dbReference type="EMBL" id="MH908924">
    <property type="protein sequence ID" value="AYM54542.1"/>
    <property type="molecule type" value="Genomic_DNA"/>
</dbReference>
<feature type="chain" id="PRO_5019546260" evidence="2">
    <location>
        <begin position="33"/>
        <end position="923"/>
    </location>
</feature>
<evidence type="ECO:0000256" key="1">
    <source>
        <dbReference type="SAM" id="MobiDB-lite"/>
    </source>
</evidence>
<feature type="signal peptide" evidence="2">
    <location>
        <begin position="1"/>
        <end position="32"/>
    </location>
</feature>
<dbReference type="Gene3D" id="2.130.10.10">
    <property type="entry name" value="YVTN repeat-like/Quinoprotein amine dehydrogenase"/>
    <property type="match status" value="2"/>
</dbReference>
<dbReference type="GO" id="GO:0020037">
    <property type="term" value="F:heme binding"/>
    <property type="evidence" value="ECO:0007669"/>
    <property type="project" value="InterPro"/>
</dbReference>
<reference evidence="3" key="1">
    <citation type="journal article" date="2018" name="J. Ind. Microbiol. Biotechnol.">
        <title>Genome mining reveals uncommon alkylpyrones as type III PKS products from myxobacteria.</title>
        <authorList>
            <person name="Hug J.J."/>
            <person name="Panter F."/>
            <person name="Krug D."/>
            <person name="Muller R."/>
        </authorList>
    </citation>
    <scope>NUCLEOTIDE SEQUENCE</scope>
    <source>
        <strain evidence="3">SBSr021</strain>
    </source>
</reference>
<dbReference type="PANTHER" id="PTHR47197">
    <property type="entry name" value="PROTEIN NIRF"/>
    <property type="match status" value="1"/>
</dbReference>
<dbReference type="Pfam" id="PF10282">
    <property type="entry name" value="Lactonase"/>
    <property type="match status" value="1"/>
</dbReference>
<dbReference type="InterPro" id="IPR036909">
    <property type="entry name" value="Cyt_c-like_dom_sf"/>
</dbReference>
<feature type="region of interest" description="Disordered" evidence="1">
    <location>
        <begin position="232"/>
        <end position="252"/>
    </location>
</feature>
<evidence type="ECO:0000256" key="2">
    <source>
        <dbReference type="SAM" id="SignalP"/>
    </source>
</evidence>
<dbReference type="SUPFAM" id="SSF75011">
    <property type="entry name" value="3-carboxy-cis,cis-mucoante lactonizing enzyme"/>
    <property type="match status" value="1"/>
</dbReference>
<organism evidence="3">
    <name type="scientific">Racemicystis crocea</name>
    <dbReference type="NCBI Taxonomy" id="1707966"/>
    <lineage>
        <taxon>Bacteria</taxon>
        <taxon>Pseudomonadati</taxon>
        <taxon>Myxococcota</taxon>
        <taxon>Polyangia</taxon>
        <taxon>Polyangiales</taxon>
        <taxon>Polyangiaceae</taxon>
    </lineage>
</organism>
<dbReference type="SUPFAM" id="SSF51004">
    <property type="entry name" value="C-terminal (heme d1) domain of cytochrome cd1-nitrite reductase"/>
    <property type="match status" value="1"/>
</dbReference>
<protein>
    <submittedName>
        <fullName evidence="3">Uncharacterized protein</fullName>
    </submittedName>
</protein>
<dbReference type="PANTHER" id="PTHR47197:SF3">
    <property type="entry name" value="DIHYDRO-HEME D1 DEHYDROGENASE"/>
    <property type="match status" value="1"/>
</dbReference>
<dbReference type="InterPro" id="IPR011048">
    <property type="entry name" value="Haem_d1_sf"/>
</dbReference>
<proteinExistence type="predicted"/>
<dbReference type="InterPro" id="IPR015943">
    <property type="entry name" value="WD40/YVTN_repeat-like_dom_sf"/>
</dbReference>
<dbReference type="SUPFAM" id="SSF46626">
    <property type="entry name" value="Cytochrome c"/>
    <property type="match status" value="2"/>
</dbReference>
<evidence type="ECO:0000313" key="3">
    <source>
        <dbReference type="EMBL" id="AYM54542.1"/>
    </source>
</evidence>